<proteinExistence type="inferred from homology"/>
<keyword evidence="4" id="KW-0456">Lyase</keyword>
<dbReference type="GO" id="GO:0015979">
    <property type="term" value="P:photosynthesis"/>
    <property type="evidence" value="ECO:0007669"/>
    <property type="project" value="UniProtKB-KW"/>
</dbReference>
<feature type="compositionally biased region" description="Acidic residues" evidence="5">
    <location>
        <begin position="183"/>
        <end position="192"/>
    </location>
</feature>
<organism evidence="7 8">
    <name type="scientific">Zea mays</name>
    <name type="common">Maize</name>
    <dbReference type="NCBI Taxonomy" id="4577"/>
    <lineage>
        <taxon>Eukaryota</taxon>
        <taxon>Viridiplantae</taxon>
        <taxon>Streptophyta</taxon>
        <taxon>Embryophyta</taxon>
        <taxon>Tracheophyta</taxon>
        <taxon>Spermatophyta</taxon>
        <taxon>Magnoliopsida</taxon>
        <taxon>Liliopsida</taxon>
        <taxon>Poales</taxon>
        <taxon>Poaceae</taxon>
        <taxon>PACMAD clade</taxon>
        <taxon>Panicoideae</taxon>
        <taxon>Andropogonodae</taxon>
        <taxon>Andropogoneae</taxon>
        <taxon>Tripsacinae</taxon>
        <taxon>Zea</taxon>
    </lineage>
</organism>
<dbReference type="InterPro" id="IPR005000">
    <property type="entry name" value="Aldolase/citrate-lyase_domain"/>
</dbReference>
<dbReference type="InterPro" id="IPR040442">
    <property type="entry name" value="Pyrv_kinase-like_dom_sf"/>
</dbReference>
<keyword evidence="3" id="KW-0479">Metal-binding</keyword>
<dbReference type="Gramene" id="Zm00001eb314200_T001">
    <property type="protein sequence ID" value="Zm00001eb314200_P001"/>
    <property type="gene ID" value="Zm00001eb314200"/>
</dbReference>
<dbReference type="Proteomes" id="UP000007305">
    <property type="component" value="Chromosome 7"/>
</dbReference>
<dbReference type="EnsemblPlants" id="Zm00001eb314200_T001">
    <property type="protein sequence ID" value="Zm00001eb314200_P001"/>
    <property type="gene ID" value="Zm00001eb314200"/>
</dbReference>
<comment type="similarity">
    <text evidence="1">Belongs to the HpcH/HpaI aldolase family.</text>
</comment>
<dbReference type="InParanoid" id="A0A804Q934"/>
<dbReference type="PANTHER" id="PTHR30502">
    <property type="entry name" value="2-KETO-3-DEOXY-L-RHAMNONATE ALDOLASE"/>
    <property type="match status" value="1"/>
</dbReference>
<keyword evidence="8" id="KW-1185">Reference proteome</keyword>
<protein>
    <recommendedName>
        <fullName evidence="6">HpcH/HpaI aldolase/citrate lyase domain-containing protein</fullName>
    </recommendedName>
</protein>
<keyword evidence="2" id="KW-0602">Photosynthesis</keyword>
<dbReference type="GO" id="GO:0046872">
    <property type="term" value="F:metal ion binding"/>
    <property type="evidence" value="ECO:0007669"/>
    <property type="project" value="UniProtKB-KW"/>
</dbReference>
<evidence type="ECO:0000259" key="6">
    <source>
        <dbReference type="Pfam" id="PF03328"/>
    </source>
</evidence>
<accession>A0A804Q934</accession>
<name>A0A804Q934_MAIZE</name>
<evidence type="ECO:0000313" key="8">
    <source>
        <dbReference type="Proteomes" id="UP000007305"/>
    </source>
</evidence>
<evidence type="ECO:0000313" key="7">
    <source>
        <dbReference type="EnsemblPlants" id="Zm00001eb314200_P001"/>
    </source>
</evidence>
<dbReference type="InterPro" id="IPR015813">
    <property type="entry name" value="Pyrv/PenolPyrv_kinase-like_dom"/>
</dbReference>
<evidence type="ECO:0000256" key="4">
    <source>
        <dbReference type="ARBA" id="ARBA00023239"/>
    </source>
</evidence>
<dbReference type="SUPFAM" id="SSF51621">
    <property type="entry name" value="Phosphoenolpyruvate/pyruvate domain"/>
    <property type="match status" value="1"/>
</dbReference>
<dbReference type="Gene3D" id="3.20.20.60">
    <property type="entry name" value="Phosphoenolpyruvate-binding domains"/>
    <property type="match status" value="1"/>
</dbReference>
<evidence type="ECO:0000256" key="5">
    <source>
        <dbReference type="SAM" id="MobiDB-lite"/>
    </source>
</evidence>
<feature type="domain" description="HpcH/HpaI aldolase/citrate lyase" evidence="6">
    <location>
        <begin position="6"/>
        <end position="71"/>
    </location>
</feature>
<feature type="region of interest" description="Disordered" evidence="5">
    <location>
        <begin position="64"/>
        <end position="122"/>
    </location>
</feature>
<feature type="compositionally biased region" description="Basic and acidic residues" evidence="5">
    <location>
        <begin position="108"/>
        <end position="117"/>
    </location>
</feature>
<reference evidence="8" key="1">
    <citation type="submission" date="2015-12" db="EMBL/GenBank/DDBJ databases">
        <title>Update maize B73 reference genome by single molecule sequencing technologies.</title>
        <authorList>
            <consortium name="Maize Genome Sequencing Project"/>
            <person name="Ware D."/>
        </authorList>
    </citation>
    <scope>NUCLEOTIDE SEQUENCE [LARGE SCALE GENOMIC DNA]</scope>
    <source>
        <strain evidence="8">cv. B73</strain>
    </source>
</reference>
<dbReference type="Pfam" id="PF03328">
    <property type="entry name" value="HpcH_HpaI"/>
    <property type="match status" value="1"/>
</dbReference>
<evidence type="ECO:0000256" key="2">
    <source>
        <dbReference type="ARBA" id="ARBA00022531"/>
    </source>
</evidence>
<dbReference type="GO" id="GO:0016832">
    <property type="term" value="F:aldehyde-lyase activity"/>
    <property type="evidence" value="ECO:0000318"/>
    <property type="project" value="GO_Central"/>
</dbReference>
<evidence type="ECO:0000256" key="1">
    <source>
        <dbReference type="ARBA" id="ARBA00005568"/>
    </source>
</evidence>
<feature type="compositionally biased region" description="Low complexity" evidence="5">
    <location>
        <begin position="90"/>
        <end position="107"/>
    </location>
</feature>
<sequence length="204" mass="21701">MEHGSGGIPEALACLRALDVARTPAVLRLPEASAIWAKKALDLGPAGLMLPTIESPEAAAEAVSHCRSAATRRAGSTALHTPSSAPPPMASTTPTSPAARTIPSSSAREAKRKVLEAKKKKKASAASGGNAAYLGGFAMQNDPPEQLKLRGYHMVAGAVDIAMFRKATLDDIRWFREAVMEIGEEDDEDEDEKCEKENDGYWSE</sequence>
<feature type="compositionally biased region" description="Basic and acidic residues" evidence="5">
    <location>
        <begin position="193"/>
        <end position="204"/>
    </location>
</feature>
<reference evidence="7" key="2">
    <citation type="submission" date="2019-07" db="EMBL/GenBank/DDBJ databases">
        <authorList>
            <person name="Seetharam A."/>
            <person name="Woodhouse M."/>
            <person name="Cannon E."/>
        </authorList>
    </citation>
    <scope>NUCLEOTIDE SEQUENCE [LARGE SCALE GENOMIC DNA]</scope>
    <source>
        <strain evidence="7">cv. B73</strain>
    </source>
</reference>
<feature type="compositionally biased region" description="Low complexity" evidence="5">
    <location>
        <begin position="67"/>
        <end position="83"/>
    </location>
</feature>
<dbReference type="PANTHER" id="PTHR30502:SF0">
    <property type="entry name" value="PHOSPHOENOLPYRUVATE CARBOXYLASE FAMILY PROTEIN"/>
    <property type="match status" value="1"/>
</dbReference>
<evidence type="ECO:0000256" key="3">
    <source>
        <dbReference type="ARBA" id="ARBA00022723"/>
    </source>
</evidence>
<reference evidence="7" key="3">
    <citation type="submission" date="2021-05" db="UniProtKB">
        <authorList>
            <consortium name="EnsemblPlants"/>
        </authorList>
    </citation>
    <scope>IDENTIFICATION</scope>
    <source>
        <strain evidence="7">cv. B73</strain>
    </source>
</reference>
<dbReference type="InterPro" id="IPR050251">
    <property type="entry name" value="HpcH-HpaI_aldolase"/>
</dbReference>
<feature type="region of interest" description="Disordered" evidence="5">
    <location>
        <begin position="183"/>
        <end position="204"/>
    </location>
</feature>
<dbReference type="GO" id="GO:0005737">
    <property type="term" value="C:cytoplasm"/>
    <property type="evidence" value="ECO:0000318"/>
    <property type="project" value="GO_Central"/>
</dbReference>
<dbReference type="AlphaFoldDB" id="A0A804Q934"/>